<protein>
    <submittedName>
        <fullName evidence="2">Uncharacterized protein</fullName>
    </submittedName>
</protein>
<proteinExistence type="predicted"/>
<organism evidence="2 3">
    <name type="scientific">Liparis tanakae</name>
    <name type="common">Tanaka's snailfish</name>
    <dbReference type="NCBI Taxonomy" id="230148"/>
    <lineage>
        <taxon>Eukaryota</taxon>
        <taxon>Metazoa</taxon>
        <taxon>Chordata</taxon>
        <taxon>Craniata</taxon>
        <taxon>Vertebrata</taxon>
        <taxon>Euteleostomi</taxon>
        <taxon>Actinopterygii</taxon>
        <taxon>Neopterygii</taxon>
        <taxon>Teleostei</taxon>
        <taxon>Neoteleostei</taxon>
        <taxon>Acanthomorphata</taxon>
        <taxon>Eupercaria</taxon>
        <taxon>Perciformes</taxon>
        <taxon>Cottioidei</taxon>
        <taxon>Cottales</taxon>
        <taxon>Liparidae</taxon>
        <taxon>Liparis</taxon>
    </lineage>
</organism>
<keyword evidence="3" id="KW-1185">Reference proteome</keyword>
<comment type="caution">
    <text evidence="2">The sequence shown here is derived from an EMBL/GenBank/DDBJ whole genome shotgun (WGS) entry which is preliminary data.</text>
</comment>
<dbReference type="AlphaFoldDB" id="A0A4Z2IB95"/>
<gene>
    <name evidence="2" type="ORF">EYF80_015033</name>
</gene>
<evidence type="ECO:0000313" key="2">
    <source>
        <dbReference type="EMBL" id="TNN74715.1"/>
    </source>
</evidence>
<accession>A0A4Z2IB95</accession>
<dbReference type="Proteomes" id="UP000314294">
    <property type="component" value="Unassembled WGS sequence"/>
</dbReference>
<sequence length="136" mass="15144">MTPAAPSPSDPSQGSLLTPHARTDNPNQQRYPEHMDVCLRVHSRLRGLSLQGLLQTDSLQTEFLMEKRPEAGIIKPFAVCLKVYGRTAEDWIHSFRWRLNLLRGSALKGVEAGQPSCQGMRTVSLLYGFLGPADTR</sequence>
<evidence type="ECO:0000313" key="3">
    <source>
        <dbReference type="Proteomes" id="UP000314294"/>
    </source>
</evidence>
<evidence type="ECO:0000256" key="1">
    <source>
        <dbReference type="SAM" id="MobiDB-lite"/>
    </source>
</evidence>
<feature type="region of interest" description="Disordered" evidence="1">
    <location>
        <begin position="1"/>
        <end position="31"/>
    </location>
</feature>
<reference evidence="2 3" key="1">
    <citation type="submission" date="2019-03" db="EMBL/GenBank/DDBJ databases">
        <title>First draft genome of Liparis tanakae, snailfish: a comprehensive survey of snailfish specific genes.</title>
        <authorList>
            <person name="Kim W."/>
            <person name="Song I."/>
            <person name="Jeong J.-H."/>
            <person name="Kim D."/>
            <person name="Kim S."/>
            <person name="Ryu S."/>
            <person name="Song J.Y."/>
            <person name="Lee S.K."/>
        </authorList>
    </citation>
    <scope>NUCLEOTIDE SEQUENCE [LARGE SCALE GENOMIC DNA]</scope>
    <source>
        <tissue evidence="2">Muscle</tissue>
    </source>
</reference>
<name>A0A4Z2IB95_9TELE</name>
<dbReference type="EMBL" id="SRLO01000111">
    <property type="protein sequence ID" value="TNN74715.1"/>
    <property type="molecule type" value="Genomic_DNA"/>
</dbReference>